<protein>
    <submittedName>
        <fullName evidence="1">Uncharacterized protein</fullName>
    </submittedName>
</protein>
<sequence length="57" mass="6836">MDIERRRKYFKGIVSESAITREFINREEPKLEVCEEKSVLSNIEPWSDEELQTITFD</sequence>
<name>A0A8S5MZ21_9CAUD</name>
<evidence type="ECO:0000313" key="1">
    <source>
        <dbReference type="EMBL" id="DAD87123.1"/>
    </source>
</evidence>
<accession>A0A8S5MZ21</accession>
<organism evidence="1">
    <name type="scientific">Podoviridae sp. ctlSr7</name>
    <dbReference type="NCBI Taxonomy" id="2826573"/>
    <lineage>
        <taxon>Viruses</taxon>
        <taxon>Duplodnaviria</taxon>
        <taxon>Heunggongvirae</taxon>
        <taxon>Uroviricota</taxon>
        <taxon>Caudoviricetes</taxon>
    </lineage>
</organism>
<proteinExistence type="predicted"/>
<dbReference type="EMBL" id="BK015014">
    <property type="protein sequence ID" value="DAD87123.1"/>
    <property type="molecule type" value="Genomic_DNA"/>
</dbReference>
<reference evidence="1" key="1">
    <citation type="journal article" date="2021" name="Proc. Natl. Acad. Sci. U.S.A.">
        <title>A Catalog of Tens of Thousands of Viruses from Human Metagenomes Reveals Hidden Associations with Chronic Diseases.</title>
        <authorList>
            <person name="Tisza M.J."/>
            <person name="Buck C.B."/>
        </authorList>
    </citation>
    <scope>NUCLEOTIDE SEQUENCE</scope>
    <source>
        <strain evidence="1">CtlSr7</strain>
    </source>
</reference>